<dbReference type="SUPFAM" id="SSF51197">
    <property type="entry name" value="Clavaminate synthase-like"/>
    <property type="match status" value="1"/>
</dbReference>
<dbReference type="GO" id="GO:0140680">
    <property type="term" value="F:histone H3K36me/H3K36me2 demethylase activity"/>
    <property type="evidence" value="ECO:0007669"/>
    <property type="project" value="UniProtKB-EC"/>
</dbReference>
<comment type="cofactor">
    <cofactor evidence="1">
        <name>Fe(2+)</name>
        <dbReference type="ChEBI" id="CHEBI:29033"/>
    </cofactor>
</comment>
<dbReference type="Proteomes" id="UP000319663">
    <property type="component" value="Unassembled WGS sequence"/>
</dbReference>
<dbReference type="EMBL" id="VIFY01000089">
    <property type="protein sequence ID" value="TQB71055.1"/>
    <property type="molecule type" value="Genomic_DNA"/>
</dbReference>
<keyword evidence="6" id="KW-0408">Iron</keyword>
<evidence type="ECO:0000259" key="11">
    <source>
        <dbReference type="PROSITE" id="PS51184"/>
    </source>
</evidence>
<dbReference type="Gene3D" id="2.60.120.650">
    <property type="entry name" value="Cupin"/>
    <property type="match status" value="1"/>
</dbReference>
<keyword evidence="5" id="KW-0560">Oxidoreductase</keyword>
<evidence type="ECO:0000256" key="10">
    <source>
        <dbReference type="ARBA" id="ARBA00047915"/>
    </source>
</evidence>
<dbReference type="STRING" id="5098.A0A507QV49"/>
<dbReference type="SMART" id="SM00558">
    <property type="entry name" value="JmjC"/>
    <property type="match status" value="1"/>
</dbReference>
<name>A0A507QV49_MONPU</name>
<dbReference type="AlphaFoldDB" id="A0A507QV49"/>
<proteinExistence type="inferred from homology"/>
<reference evidence="12 13" key="1">
    <citation type="submission" date="2019-06" db="EMBL/GenBank/DDBJ databases">
        <title>Wine fermentation using esterase from Monascus purpureus.</title>
        <authorList>
            <person name="Geng C."/>
            <person name="Zhang Y."/>
        </authorList>
    </citation>
    <scope>NUCLEOTIDE SEQUENCE [LARGE SCALE GENOMIC DNA]</scope>
    <source>
        <strain evidence="12">HQ1</strain>
    </source>
</reference>
<dbReference type="InterPro" id="IPR050690">
    <property type="entry name" value="JHDM1_Histone_Demethylase"/>
</dbReference>
<accession>A0A507QV49</accession>
<feature type="domain" description="JmjC" evidence="11">
    <location>
        <begin position="296"/>
        <end position="438"/>
    </location>
</feature>
<comment type="caution">
    <text evidence="12">The sequence shown here is derived from an EMBL/GenBank/DDBJ whole genome shotgun (WGS) entry which is preliminary data.</text>
</comment>
<dbReference type="GO" id="GO:0046872">
    <property type="term" value="F:metal ion binding"/>
    <property type="evidence" value="ECO:0007669"/>
    <property type="project" value="UniProtKB-KW"/>
</dbReference>
<evidence type="ECO:0000256" key="3">
    <source>
        <dbReference type="ARBA" id="ARBA00013246"/>
    </source>
</evidence>
<organism evidence="12 13">
    <name type="scientific">Monascus purpureus</name>
    <name type="common">Red mold</name>
    <name type="synonym">Monascus anka</name>
    <dbReference type="NCBI Taxonomy" id="5098"/>
    <lineage>
        <taxon>Eukaryota</taxon>
        <taxon>Fungi</taxon>
        <taxon>Dikarya</taxon>
        <taxon>Ascomycota</taxon>
        <taxon>Pezizomycotina</taxon>
        <taxon>Eurotiomycetes</taxon>
        <taxon>Eurotiomycetidae</taxon>
        <taxon>Eurotiales</taxon>
        <taxon>Aspergillaceae</taxon>
        <taxon>Monascus</taxon>
    </lineage>
</organism>
<keyword evidence="13" id="KW-1185">Reference proteome</keyword>
<protein>
    <recommendedName>
        <fullName evidence="3">[histone H3]-dimethyl-L-lysine(36) demethylase</fullName>
        <ecNumber evidence="3">1.14.11.27</ecNumber>
    </recommendedName>
    <alternativeName>
        <fullName evidence="9">[Histone-H3]-lysine-36 demethylase 1</fullName>
    </alternativeName>
</protein>
<evidence type="ECO:0000256" key="2">
    <source>
        <dbReference type="ARBA" id="ARBA00008037"/>
    </source>
</evidence>
<dbReference type="PROSITE" id="PS51184">
    <property type="entry name" value="JMJC"/>
    <property type="match status" value="1"/>
</dbReference>
<keyword evidence="8" id="KW-0804">Transcription</keyword>
<dbReference type="EC" id="1.14.11.27" evidence="3"/>
<keyword evidence="4" id="KW-0479">Metal-binding</keyword>
<comment type="similarity">
    <text evidence="2">Belongs to the JHDM1 histone demethylase family.</text>
</comment>
<gene>
    <name evidence="12" type="primary">PHF8</name>
    <name evidence="12" type="ORF">MPDQ_007818</name>
</gene>
<evidence type="ECO:0000256" key="5">
    <source>
        <dbReference type="ARBA" id="ARBA00023002"/>
    </source>
</evidence>
<sequence length="554" mass="63354">MHTNGGDLVPWDVTPLMGSSHLSWEVLLIIWEVPTCSGKFSPEYRKFPPVLRSFPTLQQNPLRPKRSTISLAVFFRRKIFRQIQPMTHEKNRIRKKWRDAHRERQRVLPIPKRIQWGPYNLDFPTFDSAGILELRKFIQELDNEANWAKPREHIIADIMESLRMSKTKSPLEIIAMVPSILPTSDGDLFLLNDSQALYDRLEQKFEKPLLHRASLSGNSLCGRKLTLDAFWKHLREQPNKTIDVYDYAVVEPTSRTRRLTVQEVLLHWELPTQERHALNLLEIENRIGDFCPTEIVQHDLHSKLSLLPPDNVGKTDSNWKNSRKEFFLLSGANAISSIHVDNGGQLTWILILEGRKIWYFPRKPTSDALRLLATTGSQCPRGYEEGWARVELCAGDLLIMPPSCPHAVFTPDDCLAVGGHFYTAAHLGSTLRGLKLQEDYPAICNEDLLPDFYDVLRSVFQNAHSISSSLQQSEILSSSCLFLDVLDVASLAPLFKANRRNSNSRGTTNQHSKVLKQLESKLTSHGCLPTNRPLFLDALESFQRKILEDLEDES</sequence>
<evidence type="ECO:0000256" key="4">
    <source>
        <dbReference type="ARBA" id="ARBA00022723"/>
    </source>
</evidence>
<dbReference type="PANTHER" id="PTHR23123">
    <property type="entry name" value="PHD/F-BOX CONTAINING PROTEIN"/>
    <property type="match status" value="1"/>
</dbReference>
<evidence type="ECO:0000256" key="7">
    <source>
        <dbReference type="ARBA" id="ARBA00023015"/>
    </source>
</evidence>
<evidence type="ECO:0000313" key="12">
    <source>
        <dbReference type="EMBL" id="TQB71055.1"/>
    </source>
</evidence>
<comment type="catalytic activity">
    <reaction evidence="10">
        <text>N(6),N(6)-dimethyl-L-lysyl(36)-[histone H3] + 2 2-oxoglutarate + 2 O2 = L-lysyl(36)-[histone H3] + 2 formaldehyde + 2 succinate + 2 CO2</text>
        <dbReference type="Rhea" id="RHEA:42032"/>
        <dbReference type="Rhea" id="RHEA-COMP:9785"/>
        <dbReference type="Rhea" id="RHEA-COMP:9787"/>
        <dbReference type="ChEBI" id="CHEBI:15379"/>
        <dbReference type="ChEBI" id="CHEBI:16526"/>
        <dbReference type="ChEBI" id="CHEBI:16810"/>
        <dbReference type="ChEBI" id="CHEBI:16842"/>
        <dbReference type="ChEBI" id="CHEBI:29969"/>
        <dbReference type="ChEBI" id="CHEBI:30031"/>
        <dbReference type="ChEBI" id="CHEBI:61976"/>
        <dbReference type="EC" id="1.14.11.27"/>
    </reaction>
</comment>
<evidence type="ECO:0000256" key="6">
    <source>
        <dbReference type="ARBA" id="ARBA00023004"/>
    </source>
</evidence>
<evidence type="ECO:0000313" key="13">
    <source>
        <dbReference type="Proteomes" id="UP000319663"/>
    </source>
</evidence>
<evidence type="ECO:0000256" key="9">
    <source>
        <dbReference type="ARBA" id="ARBA00031083"/>
    </source>
</evidence>
<keyword evidence="7" id="KW-0805">Transcription regulation</keyword>
<dbReference type="InterPro" id="IPR003347">
    <property type="entry name" value="JmjC_dom"/>
</dbReference>
<evidence type="ECO:0000256" key="8">
    <source>
        <dbReference type="ARBA" id="ARBA00023163"/>
    </source>
</evidence>
<evidence type="ECO:0000256" key="1">
    <source>
        <dbReference type="ARBA" id="ARBA00001954"/>
    </source>
</evidence>